<accession>A0A0F9HKS8</accession>
<dbReference type="Gene3D" id="3.40.228.10">
    <property type="entry name" value="Dimethylsulfoxide Reductase, domain 2"/>
    <property type="match status" value="1"/>
</dbReference>
<feature type="non-terminal residue" evidence="2">
    <location>
        <position position="1"/>
    </location>
</feature>
<proteinExistence type="predicted"/>
<reference evidence="2" key="1">
    <citation type="journal article" date="2015" name="Nature">
        <title>Complex archaea that bridge the gap between prokaryotes and eukaryotes.</title>
        <authorList>
            <person name="Spang A."/>
            <person name="Saw J.H."/>
            <person name="Jorgensen S.L."/>
            <person name="Zaremba-Niedzwiedzka K."/>
            <person name="Martijn J."/>
            <person name="Lind A.E."/>
            <person name="van Eijk R."/>
            <person name="Schleper C."/>
            <person name="Guy L."/>
            <person name="Ettema T.J."/>
        </authorList>
    </citation>
    <scope>NUCLEOTIDE SEQUENCE</scope>
</reference>
<comment type="caution">
    <text evidence="2">The sequence shown here is derived from an EMBL/GenBank/DDBJ whole genome shotgun (WGS) entry which is preliminary data.</text>
</comment>
<protein>
    <submittedName>
        <fullName evidence="2">Uncharacterized protein</fullName>
    </submittedName>
</protein>
<dbReference type="EMBL" id="LAZR01014826">
    <property type="protein sequence ID" value="KKM15772.1"/>
    <property type="molecule type" value="Genomic_DNA"/>
</dbReference>
<feature type="region of interest" description="Disordered" evidence="1">
    <location>
        <begin position="1"/>
        <end position="25"/>
    </location>
</feature>
<feature type="compositionally biased region" description="Basic and acidic residues" evidence="1">
    <location>
        <begin position="14"/>
        <end position="25"/>
    </location>
</feature>
<evidence type="ECO:0000313" key="2">
    <source>
        <dbReference type="EMBL" id="KKM15772.1"/>
    </source>
</evidence>
<organism evidence="2">
    <name type="scientific">marine sediment metagenome</name>
    <dbReference type="NCBI Taxonomy" id="412755"/>
    <lineage>
        <taxon>unclassified sequences</taxon>
        <taxon>metagenomes</taxon>
        <taxon>ecological metagenomes</taxon>
    </lineage>
</organism>
<dbReference type="SUPFAM" id="SSF53706">
    <property type="entry name" value="Formate dehydrogenase/DMSO reductase, domains 1-3"/>
    <property type="match status" value="1"/>
</dbReference>
<name>A0A0F9HKS8_9ZZZZ</name>
<gene>
    <name evidence="2" type="ORF">LCGC14_1692590</name>
</gene>
<dbReference type="AlphaFoldDB" id="A0A0F9HKS8"/>
<sequence>YVRDAKTGKPLIWDSKENRPKSWDAPDIKEPTLAGQYEVNGTSCSPAFQLIKDHVKQYTPEQVSQITTVPAATIRRIAREFAEAARIAKINDPSSFITRRVTLGGIGAVAAIGGVGGAAAGAGLGPVGILVVALGARKMAKILADPEALKALTRSFRPGISEAQKRALMVRVLRQIGETTKNQAELEREARS</sequence>
<evidence type="ECO:0000256" key="1">
    <source>
        <dbReference type="SAM" id="MobiDB-lite"/>
    </source>
</evidence>